<evidence type="ECO:0000256" key="12">
    <source>
        <dbReference type="PIRSR" id="PIRSR000445-4"/>
    </source>
</evidence>
<dbReference type="InterPro" id="IPR006151">
    <property type="entry name" value="Shikm_DH/Glu-tRNA_Rdtase"/>
</dbReference>
<keyword evidence="5 8" id="KW-0560">Oxidoreductase</keyword>
<evidence type="ECO:0000256" key="6">
    <source>
        <dbReference type="ARBA" id="ARBA00023244"/>
    </source>
</evidence>
<evidence type="ECO:0000256" key="2">
    <source>
        <dbReference type="ARBA" id="ARBA00005916"/>
    </source>
</evidence>
<comment type="caution">
    <text evidence="15">The sequence shown here is derived from an EMBL/GenBank/DDBJ whole genome shotgun (WGS) entry which is preliminary data.</text>
</comment>
<comment type="similarity">
    <text evidence="2 8 13">Belongs to the glutamyl-tRNA reductase family.</text>
</comment>
<dbReference type="SUPFAM" id="SSF69742">
    <property type="entry name" value="Glutamyl tRNA-reductase catalytic, N-terminal domain"/>
    <property type="match status" value="1"/>
</dbReference>
<feature type="binding site" evidence="8 10">
    <location>
        <position position="120"/>
    </location>
    <ligand>
        <name>substrate</name>
    </ligand>
</feature>
<evidence type="ECO:0000256" key="5">
    <source>
        <dbReference type="ARBA" id="ARBA00023002"/>
    </source>
</evidence>
<dbReference type="SUPFAM" id="SSF51735">
    <property type="entry name" value="NAD(P)-binding Rossmann-fold domains"/>
    <property type="match status" value="1"/>
</dbReference>
<evidence type="ECO:0000256" key="11">
    <source>
        <dbReference type="PIRSR" id="PIRSR000445-3"/>
    </source>
</evidence>
<evidence type="ECO:0000256" key="13">
    <source>
        <dbReference type="RuleBase" id="RU000584"/>
    </source>
</evidence>
<organism evidence="15 16">
    <name type="scientific">Nocardioides immobilis</name>
    <dbReference type="NCBI Taxonomy" id="2049295"/>
    <lineage>
        <taxon>Bacteria</taxon>
        <taxon>Bacillati</taxon>
        <taxon>Actinomycetota</taxon>
        <taxon>Actinomycetes</taxon>
        <taxon>Propionibacteriales</taxon>
        <taxon>Nocardioidaceae</taxon>
        <taxon>Nocardioides</taxon>
    </lineage>
</organism>
<dbReference type="AlphaFoldDB" id="A0A417Y1U8"/>
<dbReference type="InterPro" id="IPR036453">
    <property type="entry name" value="GluRdtase_dimer_dom_sf"/>
</dbReference>
<feature type="domain" description="Alanine dehydrogenase/pyridine nucleotide transhydrogenase NAD(H)-binding" evidence="14">
    <location>
        <begin position="167"/>
        <end position="299"/>
    </location>
</feature>
<dbReference type="NCBIfam" id="TIGR01035">
    <property type="entry name" value="hemA"/>
    <property type="match status" value="1"/>
</dbReference>
<reference evidence="15 16" key="1">
    <citation type="submission" date="2018-09" db="EMBL/GenBank/DDBJ databases">
        <title>Genome sequencing of Nocardioides immobilis CCTCC AB 2017083 for comparison to Nocardioides silvaticus.</title>
        <authorList>
            <person name="Li C."/>
            <person name="Wang G."/>
        </authorList>
    </citation>
    <scope>NUCLEOTIDE SEQUENCE [LARGE SCALE GENOMIC DNA]</scope>
    <source>
        <strain evidence="15 16">CCTCC AB 2017083</strain>
    </source>
</reference>
<name>A0A417Y1U8_9ACTN</name>
<dbReference type="HAMAP" id="MF_00087">
    <property type="entry name" value="Glu_tRNA_reductase"/>
    <property type="match status" value="1"/>
</dbReference>
<feature type="binding site" evidence="8 11">
    <location>
        <begin position="189"/>
        <end position="194"/>
    </location>
    <ligand>
        <name>NADP(+)</name>
        <dbReference type="ChEBI" id="CHEBI:58349"/>
    </ligand>
</feature>
<dbReference type="GO" id="GO:0050661">
    <property type="term" value="F:NADP binding"/>
    <property type="evidence" value="ECO:0007669"/>
    <property type="project" value="InterPro"/>
</dbReference>
<keyword evidence="4 8" id="KW-0521">NADP</keyword>
<dbReference type="SUPFAM" id="SSF69075">
    <property type="entry name" value="Glutamyl tRNA-reductase dimerization domain"/>
    <property type="match status" value="1"/>
</dbReference>
<dbReference type="InterPro" id="IPR015896">
    <property type="entry name" value="4pyrrol_synth_GluRdtase_dimer"/>
</dbReference>
<protein>
    <recommendedName>
        <fullName evidence="3 8">Glutamyl-tRNA reductase</fullName>
        <shortName evidence="8">GluTR</shortName>
        <ecNumber evidence="3 8">1.2.1.70</ecNumber>
    </recommendedName>
</protein>
<dbReference type="InterPro" id="IPR015895">
    <property type="entry name" value="4pyrrol_synth_GluRdtase_N"/>
</dbReference>
<evidence type="ECO:0000256" key="8">
    <source>
        <dbReference type="HAMAP-Rule" id="MF_00087"/>
    </source>
</evidence>
<comment type="function">
    <text evidence="8">Catalyzes the NADPH-dependent reduction of glutamyl-tRNA(Glu) to glutamate 1-semialdehyde (GSA).</text>
</comment>
<accession>A0A417Y1U8</accession>
<evidence type="ECO:0000256" key="1">
    <source>
        <dbReference type="ARBA" id="ARBA00005059"/>
    </source>
</evidence>
<evidence type="ECO:0000313" key="15">
    <source>
        <dbReference type="EMBL" id="RHW26622.1"/>
    </source>
</evidence>
<dbReference type="UniPathway" id="UPA00251">
    <property type="reaction ID" value="UER00316"/>
</dbReference>
<feature type="site" description="Important for activity" evidence="8 12">
    <location>
        <position position="99"/>
    </location>
</feature>
<dbReference type="GO" id="GO:0008883">
    <property type="term" value="F:glutamyl-tRNA reductase activity"/>
    <property type="evidence" value="ECO:0007669"/>
    <property type="project" value="UniProtKB-UniRule"/>
</dbReference>
<dbReference type="OrthoDB" id="110209at2"/>
<dbReference type="InterPro" id="IPR036291">
    <property type="entry name" value="NAD(P)-bd_dom_sf"/>
</dbReference>
<dbReference type="EMBL" id="QXGH01000016">
    <property type="protein sequence ID" value="RHW26622.1"/>
    <property type="molecule type" value="Genomic_DNA"/>
</dbReference>
<dbReference type="SMART" id="SM01002">
    <property type="entry name" value="AlaDh_PNT_C"/>
    <property type="match status" value="1"/>
</dbReference>
<dbReference type="EC" id="1.2.1.70" evidence="3 8"/>
<dbReference type="PIRSF" id="PIRSF000445">
    <property type="entry name" value="4pyrrol_synth_GluRdtase"/>
    <property type="match status" value="1"/>
</dbReference>
<dbReference type="GO" id="GO:0019353">
    <property type="term" value="P:protoporphyrinogen IX biosynthetic process from glutamate"/>
    <property type="evidence" value="ECO:0007669"/>
    <property type="project" value="TreeGrafter"/>
</dbReference>
<dbReference type="NCBIfam" id="NF000744">
    <property type="entry name" value="PRK00045.1-3"/>
    <property type="match status" value="1"/>
</dbReference>
<keyword evidence="16" id="KW-1185">Reference proteome</keyword>
<evidence type="ECO:0000256" key="3">
    <source>
        <dbReference type="ARBA" id="ARBA00012970"/>
    </source>
</evidence>
<dbReference type="InterPro" id="IPR036343">
    <property type="entry name" value="GluRdtase_N_sf"/>
</dbReference>
<dbReference type="InterPro" id="IPR007698">
    <property type="entry name" value="AlaDH/PNT_NAD(H)-bd"/>
</dbReference>
<feature type="binding site" evidence="8 10">
    <location>
        <begin position="114"/>
        <end position="116"/>
    </location>
    <ligand>
        <name>substrate</name>
    </ligand>
</feature>
<evidence type="ECO:0000256" key="4">
    <source>
        <dbReference type="ARBA" id="ARBA00022857"/>
    </source>
</evidence>
<dbReference type="PANTHER" id="PTHR43013:SF1">
    <property type="entry name" value="GLUTAMYL-TRNA REDUCTASE"/>
    <property type="match status" value="1"/>
</dbReference>
<comment type="catalytic activity">
    <reaction evidence="7 8 13">
        <text>(S)-4-amino-5-oxopentanoate + tRNA(Glu) + NADP(+) = L-glutamyl-tRNA(Glu) + NADPH + H(+)</text>
        <dbReference type="Rhea" id="RHEA:12344"/>
        <dbReference type="Rhea" id="RHEA-COMP:9663"/>
        <dbReference type="Rhea" id="RHEA-COMP:9680"/>
        <dbReference type="ChEBI" id="CHEBI:15378"/>
        <dbReference type="ChEBI" id="CHEBI:57501"/>
        <dbReference type="ChEBI" id="CHEBI:57783"/>
        <dbReference type="ChEBI" id="CHEBI:58349"/>
        <dbReference type="ChEBI" id="CHEBI:78442"/>
        <dbReference type="ChEBI" id="CHEBI:78520"/>
        <dbReference type="EC" id="1.2.1.70"/>
    </reaction>
</comment>
<comment type="pathway">
    <text evidence="1 8 13">Porphyrin-containing compound metabolism; protoporphyrin-IX biosynthesis; 5-aminolevulinate from L-glutamyl-tRNA(Glu): step 1/2.</text>
</comment>
<evidence type="ECO:0000313" key="16">
    <source>
        <dbReference type="Proteomes" id="UP000283644"/>
    </source>
</evidence>
<gene>
    <name evidence="8" type="primary">hemA</name>
    <name evidence="15" type="ORF">D0Z08_12685</name>
</gene>
<dbReference type="Gene3D" id="3.40.50.720">
    <property type="entry name" value="NAD(P)-binding Rossmann-like Domain"/>
    <property type="match status" value="1"/>
</dbReference>
<dbReference type="PANTHER" id="PTHR43013">
    <property type="entry name" value="GLUTAMYL-TRNA REDUCTASE"/>
    <property type="match status" value="1"/>
</dbReference>
<evidence type="ECO:0000256" key="7">
    <source>
        <dbReference type="ARBA" id="ARBA00047464"/>
    </source>
</evidence>
<dbReference type="Proteomes" id="UP000283644">
    <property type="component" value="Unassembled WGS sequence"/>
</dbReference>
<comment type="domain">
    <text evidence="8">Possesses an unusual extended V-shaped dimeric structure with each monomer consisting of three distinct domains arranged along a curved 'spinal' alpha-helix. The N-terminal catalytic domain specifically recognizes the glutamate moiety of the substrate. The second domain is the NADPH-binding domain, and the third C-terminal domain is responsible for dimerization.</text>
</comment>
<evidence type="ECO:0000256" key="10">
    <source>
        <dbReference type="PIRSR" id="PIRSR000445-2"/>
    </source>
</evidence>
<dbReference type="FunFam" id="3.30.460.30:FF:000001">
    <property type="entry name" value="Glutamyl-tRNA reductase"/>
    <property type="match status" value="1"/>
</dbReference>
<feature type="binding site" evidence="8 10">
    <location>
        <begin position="49"/>
        <end position="52"/>
    </location>
    <ligand>
        <name>substrate</name>
    </ligand>
</feature>
<evidence type="ECO:0000256" key="9">
    <source>
        <dbReference type="PIRSR" id="PIRSR000445-1"/>
    </source>
</evidence>
<comment type="subunit">
    <text evidence="8">Homodimer.</text>
</comment>
<dbReference type="RefSeq" id="WP_118925619.1">
    <property type="nucleotide sequence ID" value="NZ_QXGH01000016.1"/>
</dbReference>
<feature type="active site" description="Nucleophile" evidence="8 9">
    <location>
        <position position="50"/>
    </location>
</feature>
<dbReference type="InterPro" id="IPR000343">
    <property type="entry name" value="4pyrrol_synth_GluRdtase"/>
</dbReference>
<proteinExistence type="inferred from homology"/>
<dbReference type="Pfam" id="PF05201">
    <property type="entry name" value="GlutR_N"/>
    <property type="match status" value="1"/>
</dbReference>
<dbReference type="Pfam" id="PF01488">
    <property type="entry name" value="Shikimate_DH"/>
    <property type="match status" value="1"/>
</dbReference>
<dbReference type="Gene3D" id="3.30.460.30">
    <property type="entry name" value="Glutamyl-tRNA reductase, N-terminal domain"/>
    <property type="match status" value="1"/>
</dbReference>
<dbReference type="Pfam" id="PF00745">
    <property type="entry name" value="GlutR_dimer"/>
    <property type="match status" value="1"/>
</dbReference>
<keyword evidence="6 8" id="KW-0627">Porphyrin biosynthesis</keyword>
<feature type="binding site" evidence="8 10">
    <location>
        <position position="109"/>
    </location>
    <ligand>
        <name>substrate</name>
    </ligand>
</feature>
<sequence length="437" mass="45672">MSVLVVGISHNSAPVALLERVALDDDGVQKLMADAAACDHVAEATVIATCNRVEIYTEVDRFHGSVESLSRLLVDRAGATTEAMLPHLYVHYDDGAISHLFQVAAGLDSMAVGEGQILGQTREALRRGQELGTVGPALNTLFQQALRVGKRSRAETAIDQVAPTLVSAALDQLDGASDAVQGKDVVVIGAGAMAGLATATVARMGAGRVAVVNRSLDRARRLASQYDARAVAMTGLAEALADADVLITCTGSSGTLVSRDLLATARAGVADRPLAIVDLALPHDVDPDAADLPGVTLVGLAQLAEALHDGTSGAEVLEVRRILGEEVTAFLAARRQASVTPTVVALRSMATSVVDAEMTRLESRLPDLDEQVRAEIRHAVRRVADKLLHEPTVRVKELANEQGAVSYAAALAELFALDPEAVDAVTRPIGVPEEGAP</sequence>
<dbReference type="CDD" id="cd05213">
    <property type="entry name" value="NAD_bind_Glutamyl_tRNA_reduct"/>
    <property type="match status" value="1"/>
</dbReference>
<evidence type="ECO:0000259" key="14">
    <source>
        <dbReference type="SMART" id="SM01002"/>
    </source>
</evidence>
<comment type="miscellaneous">
    <text evidence="8">During catalysis, the active site Cys acts as a nucleophile attacking the alpha-carbonyl group of tRNA-bound glutamate with the formation of a thioester intermediate between enzyme and glutamate, and the concomitant release of tRNA(Glu). The thioester intermediate is finally reduced by direct hydride transfer from NADPH, to form the product GSA.</text>
</comment>